<feature type="domain" description="TfoX N-terminal" evidence="2">
    <location>
        <begin position="13"/>
        <end position="102"/>
    </location>
</feature>
<feature type="compositionally biased region" description="Low complexity" evidence="1">
    <location>
        <begin position="164"/>
        <end position="174"/>
    </location>
</feature>
<dbReference type="AlphaFoldDB" id="B8J923"/>
<dbReference type="InterPro" id="IPR007076">
    <property type="entry name" value="TfoX_N"/>
</dbReference>
<evidence type="ECO:0000256" key="1">
    <source>
        <dbReference type="SAM" id="MobiDB-lite"/>
    </source>
</evidence>
<name>B8J923_ANAD2</name>
<dbReference type="EMBL" id="CP001359">
    <property type="protein sequence ID" value="ACL63621.1"/>
    <property type="molecule type" value="Genomic_DNA"/>
</dbReference>
<accession>B8J923</accession>
<protein>
    <submittedName>
        <fullName evidence="3">TfoX domain protein</fullName>
    </submittedName>
</protein>
<feature type="compositionally biased region" description="Basic residues" evidence="1">
    <location>
        <begin position="111"/>
        <end position="125"/>
    </location>
</feature>
<proteinExistence type="predicted"/>
<feature type="compositionally biased region" description="Basic residues" evidence="1">
    <location>
        <begin position="193"/>
        <end position="206"/>
    </location>
</feature>
<dbReference type="HOGENOM" id="CLU_1346624_0_0_7"/>
<reference evidence="3" key="1">
    <citation type="submission" date="2009-01" db="EMBL/GenBank/DDBJ databases">
        <title>Complete sequence of Anaeromyxobacter dehalogenans 2CP-1.</title>
        <authorList>
            <consortium name="US DOE Joint Genome Institute"/>
            <person name="Lucas S."/>
            <person name="Copeland A."/>
            <person name="Lapidus A."/>
            <person name="Glavina del Rio T."/>
            <person name="Dalin E."/>
            <person name="Tice H."/>
            <person name="Bruce D."/>
            <person name="Goodwin L."/>
            <person name="Pitluck S."/>
            <person name="Saunders E."/>
            <person name="Brettin T."/>
            <person name="Detter J.C."/>
            <person name="Han C."/>
            <person name="Larimer F."/>
            <person name="Land M."/>
            <person name="Hauser L."/>
            <person name="Kyrpides N."/>
            <person name="Ovchinnikova G."/>
            <person name="Beliaev A.S."/>
            <person name="Richardson P."/>
        </authorList>
    </citation>
    <scope>NUCLEOTIDE SEQUENCE</scope>
    <source>
        <strain evidence="3">2CP-1</strain>
    </source>
</reference>
<dbReference type="RefSeq" id="WP_012631683.1">
    <property type="nucleotide sequence ID" value="NC_011891.1"/>
</dbReference>
<sequence length="206" mass="21860">MPISPSFVDHAVDLVSALGPVQARRMFGGVGLYCDGLMFGLLDGDELFLKTDGETRPWFLEAGCRMWIYPGMYETSYYRPPDEAHEDAEAMLPWARLALDAAVRAQAARAAKARAPRRAGAKARGTRGAAAKAAKAAKAKARAGTGARPGRKGARPSKPRPARKAAPSAAGRKSTAPSPKTRRAGVRAGGRGSARRRGAPSARRPR</sequence>
<feature type="region of interest" description="Disordered" evidence="1">
    <location>
        <begin position="110"/>
        <end position="206"/>
    </location>
</feature>
<dbReference type="Proteomes" id="UP000007089">
    <property type="component" value="Chromosome"/>
</dbReference>
<gene>
    <name evidence="3" type="ordered locus">A2cp1_0262</name>
</gene>
<evidence type="ECO:0000313" key="4">
    <source>
        <dbReference type="Proteomes" id="UP000007089"/>
    </source>
</evidence>
<dbReference type="KEGG" id="acp:A2cp1_0262"/>
<dbReference type="Gene3D" id="3.30.1460.30">
    <property type="entry name" value="YgaC/TfoX-N like chaperone"/>
    <property type="match status" value="1"/>
</dbReference>
<keyword evidence="4" id="KW-1185">Reference proteome</keyword>
<evidence type="ECO:0000259" key="2">
    <source>
        <dbReference type="Pfam" id="PF04993"/>
    </source>
</evidence>
<feature type="compositionally biased region" description="Basic residues" evidence="1">
    <location>
        <begin position="149"/>
        <end position="163"/>
    </location>
</feature>
<evidence type="ECO:0000313" key="3">
    <source>
        <dbReference type="EMBL" id="ACL63621.1"/>
    </source>
</evidence>
<organism evidence="3 4">
    <name type="scientific">Anaeromyxobacter dehalogenans (strain ATCC BAA-258 / DSM 21875 / 2CP-1)</name>
    <dbReference type="NCBI Taxonomy" id="455488"/>
    <lineage>
        <taxon>Bacteria</taxon>
        <taxon>Pseudomonadati</taxon>
        <taxon>Myxococcota</taxon>
        <taxon>Myxococcia</taxon>
        <taxon>Myxococcales</taxon>
        <taxon>Cystobacterineae</taxon>
        <taxon>Anaeromyxobacteraceae</taxon>
        <taxon>Anaeromyxobacter</taxon>
    </lineage>
</organism>
<dbReference type="Pfam" id="PF04993">
    <property type="entry name" value="TfoX_N"/>
    <property type="match status" value="1"/>
</dbReference>
<dbReference type="SUPFAM" id="SSF159894">
    <property type="entry name" value="YgaC/TfoX-N like"/>
    <property type="match status" value="1"/>
</dbReference>